<gene>
    <name evidence="4" type="ORF">GA0070216_10898</name>
</gene>
<keyword evidence="5" id="KW-1185">Reference proteome</keyword>
<feature type="transmembrane region" description="Helical" evidence="3">
    <location>
        <begin position="182"/>
        <end position="203"/>
    </location>
</feature>
<dbReference type="InterPro" id="IPR041916">
    <property type="entry name" value="Anti_sigma_zinc_sf"/>
</dbReference>
<name>A0A1C4Z300_9ACTN</name>
<dbReference type="EMBL" id="FMCU01000008">
    <property type="protein sequence ID" value="SCF27287.1"/>
    <property type="molecule type" value="Genomic_DNA"/>
</dbReference>
<evidence type="ECO:0000313" key="4">
    <source>
        <dbReference type="EMBL" id="SCF27287.1"/>
    </source>
</evidence>
<accession>A0A1C4Z300</accession>
<evidence type="ECO:0000256" key="3">
    <source>
        <dbReference type="SAM" id="Phobius"/>
    </source>
</evidence>
<dbReference type="RefSeq" id="WP_091247100.1">
    <property type="nucleotide sequence ID" value="NZ_FMCU01000008.1"/>
</dbReference>
<feature type="transmembrane region" description="Helical" evidence="3">
    <location>
        <begin position="156"/>
        <end position="176"/>
    </location>
</feature>
<feature type="transmembrane region" description="Helical" evidence="3">
    <location>
        <begin position="210"/>
        <end position="230"/>
    </location>
</feature>
<evidence type="ECO:0000256" key="2">
    <source>
        <dbReference type="ARBA" id="ARBA00023163"/>
    </source>
</evidence>
<dbReference type="Proteomes" id="UP000198797">
    <property type="component" value="Unassembled WGS sequence"/>
</dbReference>
<evidence type="ECO:0008006" key="6">
    <source>
        <dbReference type="Google" id="ProtNLM"/>
    </source>
</evidence>
<sequence length="267" mass="28124">MTTHPSLTQIDRYAAGDPALDEPGVWAIEVHLEDCADCRARLAGSTTVASRAVIDQVALVLDREIATAPAPARRGRSWSVLRHRWFVGTLLPWLAMTGTVLVCAALLGALWVGLPSLVLLIAPLAPLPGVAVAWHRRADPAWELIATTPAAGLTMLLRRTAAVLAFVIPALAVVGAGTGLSLALMLLPCLAFTAATLLLGTLVGVRRAAIGLIAVWTLAVIAPSVIAARLPVVLSAQSARSWALATVLLTIMALLRVNGFRRLSHHE</sequence>
<evidence type="ECO:0000313" key="5">
    <source>
        <dbReference type="Proteomes" id="UP000198797"/>
    </source>
</evidence>
<dbReference type="OrthoDB" id="3424744at2"/>
<keyword evidence="3" id="KW-0472">Membrane</keyword>
<keyword evidence="2" id="KW-0804">Transcription</keyword>
<feature type="transmembrane region" description="Helical" evidence="3">
    <location>
        <begin position="242"/>
        <end position="259"/>
    </location>
</feature>
<keyword evidence="3" id="KW-1133">Transmembrane helix</keyword>
<protein>
    <recommendedName>
        <fullName evidence="6">Zinc-finger</fullName>
    </recommendedName>
</protein>
<dbReference type="STRING" id="121616.GA0070216_10898"/>
<dbReference type="Gene3D" id="1.10.10.1320">
    <property type="entry name" value="Anti-sigma factor, zinc-finger domain"/>
    <property type="match status" value="1"/>
</dbReference>
<proteinExistence type="predicted"/>
<evidence type="ECO:0000256" key="1">
    <source>
        <dbReference type="ARBA" id="ARBA00023015"/>
    </source>
</evidence>
<keyword evidence="1" id="KW-0805">Transcription regulation</keyword>
<feature type="transmembrane region" description="Helical" evidence="3">
    <location>
        <begin position="85"/>
        <end position="111"/>
    </location>
</feature>
<feature type="transmembrane region" description="Helical" evidence="3">
    <location>
        <begin position="117"/>
        <end position="135"/>
    </location>
</feature>
<dbReference type="AlphaFoldDB" id="A0A1C4Z300"/>
<keyword evidence="3" id="KW-0812">Transmembrane</keyword>
<reference evidence="5" key="1">
    <citation type="submission" date="2016-06" db="EMBL/GenBank/DDBJ databases">
        <authorList>
            <person name="Varghese N."/>
            <person name="Submissions Spin"/>
        </authorList>
    </citation>
    <scope>NUCLEOTIDE SEQUENCE [LARGE SCALE GENOMIC DNA]</scope>
    <source>
        <strain evidence="5">DSM 44100</strain>
    </source>
</reference>
<organism evidence="4 5">
    <name type="scientific">Micromonospora matsumotoense</name>
    <dbReference type="NCBI Taxonomy" id="121616"/>
    <lineage>
        <taxon>Bacteria</taxon>
        <taxon>Bacillati</taxon>
        <taxon>Actinomycetota</taxon>
        <taxon>Actinomycetes</taxon>
        <taxon>Micromonosporales</taxon>
        <taxon>Micromonosporaceae</taxon>
        <taxon>Micromonospora</taxon>
    </lineage>
</organism>